<evidence type="ECO:0000313" key="7">
    <source>
        <dbReference type="EMBL" id="CUQ65611.1"/>
    </source>
</evidence>
<accession>A0A0S4KTG1</accession>
<dbReference type="GO" id="GO:0006793">
    <property type="term" value="P:phosphorus metabolic process"/>
    <property type="evidence" value="ECO:0007669"/>
    <property type="project" value="InterPro"/>
</dbReference>
<evidence type="ECO:0000256" key="2">
    <source>
        <dbReference type="ARBA" id="ARBA00022679"/>
    </source>
</evidence>
<reference evidence="8" key="1">
    <citation type="submission" date="2015-09" db="EMBL/GenBank/DDBJ databases">
        <authorList>
            <person name="Daims H."/>
        </authorList>
    </citation>
    <scope>NUCLEOTIDE SEQUENCE [LARGE SCALE GENOMIC DNA]</scope>
</reference>
<evidence type="ECO:0000256" key="1">
    <source>
        <dbReference type="ARBA" id="ARBA00009924"/>
    </source>
</evidence>
<keyword evidence="3 4" id="KW-0418">Kinase</keyword>
<dbReference type="SUPFAM" id="SSF52540">
    <property type="entry name" value="P-loop containing nucleoside triphosphate hydrolases"/>
    <property type="match status" value="1"/>
</dbReference>
<evidence type="ECO:0000313" key="8">
    <source>
        <dbReference type="Proteomes" id="UP000066284"/>
    </source>
</evidence>
<dbReference type="InterPro" id="IPR022486">
    <property type="entry name" value="PPK2_PA0141"/>
</dbReference>
<name>A0A0S4KTG1_9BACT</name>
<dbReference type="NCBIfam" id="TIGR03707">
    <property type="entry name" value="PPK2_P_aer"/>
    <property type="match status" value="1"/>
</dbReference>
<dbReference type="PANTHER" id="PTHR34383:SF1">
    <property type="entry name" value="ADP-POLYPHOSPHATE PHOSPHOTRANSFERASE"/>
    <property type="match status" value="1"/>
</dbReference>
<dbReference type="KEGG" id="nio:NITINOP_0636"/>
<dbReference type="Gene3D" id="3.40.50.300">
    <property type="entry name" value="P-loop containing nucleotide triphosphate hydrolases"/>
    <property type="match status" value="1"/>
</dbReference>
<evidence type="ECO:0000256" key="4">
    <source>
        <dbReference type="RuleBase" id="RU369062"/>
    </source>
</evidence>
<feature type="region of interest" description="Disordered" evidence="5">
    <location>
        <begin position="1"/>
        <end position="74"/>
    </location>
</feature>
<gene>
    <name evidence="7" type="ORF">NITINOP_0636</name>
</gene>
<evidence type="ECO:0000256" key="5">
    <source>
        <dbReference type="SAM" id="MobiDB-lite"/>
    </source>
</evidence>
<dbReference type="InterPro" id="IPR027417">
    <property type="entry name" value="P-loop_NTPase"/>
</dbReference>
<protein>
    <recommendedName>
        <fullName evidence="4">ADP/GDP-polyphosphate phosphotransferase</fullName>
        <ecNumber evidence="4">2.7.4.-</ecNumber>
    </recommendedName>
    <alternativeName>
        <fullName evidence="4">Polyphosphate kinase PPK2</fullName>
    </alternativeName>
</protein>
<dbReference type="STRING" id="1715989.NITINOP_0636"/>
<dbReference type="AlphaFoldDB" id="A0A0S4KTG1"/>
<dbReference type="GO" id="GO:0008976">
    <property type="term" value="F:polyphosphate kinase activity"/>
    <property type="evidence" value="ECO:0007669"/>
    <property type="project" value="UniProtKB-UniRule"/>
</dbReference>
<organism evidence="7 8">
    <name type="scientific">Candidatus Nitrospira inopinata</name>
    <dbReference type="NCBI Taxonomy" id="1715989"/>
    <lineage>
        <taxon>Bacteria</taxon>
        <taxon>Pseudomonadati</taxon>
        <taxon>Nitrospirota</taxon>
        <taxon>Nitrospiria</taxon>
        <taxon>Nitrospirales</taxon>
        <taxon>Nitrospiraceae</taxon>
        <taxon>Nitrospira</taxon>
    </lineage>
</organism>
<dbReference type="Proteomes" id="UP000066284">
    <property type="component" value="Chromosome 1"/>
</dbReference>
<dbReference type="EC" id="2.7.4.-" evidence="4"/>
<comment type="function">
    <text evidence="4">Uses inorganic polyphosphate (polyP) as a donor to convert GDP to GTP or ADP to ATP.</text>
</comment>
<keyword evidence="2 4" id="KW-0808">Transferase</keyword>
<keyword evidence="8" id="KW-1185">Reference proteome</keyword>
<dbReference type="EMBL" id="LN885086">
    <property type="protein sequence ID" value="CUQ65611.1"/>
    <property type="molecule type" value="Genomic_DNA"/>
</dbReference>
<proteinExistence type="inferred from homology"/>
<dbReference type="InterPro" id="IPR022488">
    <property type="entry name" value="PPK2-related"/>
</dbReference>
<dbReference type="Pfam" id="PF03976">
    <property type="entry name" value="PPK2"/>
    <property type="match status" value="1"/>
</dbReference>
<comment type="subunit">
    <text evidence="4">Homotetramer.</text>
</comment>
<dbReference type="PANTHER" id="PTHR34383">
    <property type="entry name" value="POLYPHOSPHATE:AMP PHOSPHOTRANSFERASE-RELATED"/>
    <property type="match status" value="1"/>
</dbReference>
<evidence type="ECO:0000259" key="6">
    <source>
        <dbReference type="Pfam" id="PF03976"/>
    </source>
</evidence>
<sequence length="357" mass="41816">MESDERAIGKPKKRSDSSDLTADLADIEDLLHPAQPPEASELETIPTRMPREGDGYSPQLARSPAGSLKPIGDPAGSLTEEDLRLINTRRGLFLLLRNRNVDLQDVRKRLLYEHELEQLQVELVKLQRWVQRTGERIAILVEGRDAAGKGGTIRRFTEHLNPRSMRVVALPKPTDEERGQWYFQRYIRQLPNRGEIVFFDRSWYNRAVVEPVMGFCTKKEHQRFLQQVPEFEHMLYEDGVILIKFWFSISKDEQARRFEARRRNPLKQWKLSPVDEKAQELWDAYTRCKEEMFSKTHTTFSPWIIVQANDKQAARLESLRYVLNLLPYQGKEDARVRLAPDPNVVVRFHRKMVELDL</sequence>
<feature type="domain" description="Polyphosphate kinase-2-related" evidence="6">
    <location>
        <begin position="112"/>
        <end position="332"/>
    </location>
</feature>
<comment type="similarity">
    <text evidence="1 4">Belongs to the polyphosphate kinase 2 (PPK2) family. Class I subfamily.</text>
</comment>
<evidence type="ECO:0000256" key="3">
    <source>
        <dbReference type="ARBA" id="ARBA00022777"/>
    </source>
</evidence>